<comment type="caution">
    <text evidence="1">The sequence shown here is derived from an EMBL/GenBank/DDBJ whole genome shotgun (WGS) entry which is preliminary data.</text>
</comment>
<name>A0A6B3NQF2_9CYAN</name>
<evidence type="ECO:0000313" key="1">
    <source>
        <dbReference type="EMBL" id="NER31458.1"/>
    </source>
</evidence>
<gene>
    <name evidence="1" type="ORF">F6J89_28545</name>
</gene>
<sequence length="60" mass="6662">MNLPTALINELKLYLKQRASNGDLEAQTLLEQVELVATSSPEIRQQSMFVEPSAELELGC</sequence>
<proteinExistence type="predicted"/>
<organism evidence="1">
    <name type="scientific">Symploca sp. SIO1C4</name>
    <dbReference type="NCBI Taxonomy" id="2607765"/>
    <lineage>
        <taxon>Bacteria</taxon>
        <taxon>Bacillati</taxon>
        <taxon>Cyanobacteriota</taxon>
        <taxon>Cyanophyceae</taxon>
        <taxon>Coleofasciculales</taxon>
        <taxon>Coleofasciculaceae</taxon>
        <taxon>Symploca</taxon>
    </lineage>
</organism>
<dbReference type="AlphaFoldDB" id="A0A6B3NQF2"/>
<protein>
    <submittedName>
        <fullName evidence="1">Uncharacterized protein</fullName>
    </submittedName>
</protein>
<dbReference type="EMBL" id="JAAHFQ010000825">
    <property type="protein sequence ID" value="NER31458.1"/>
    <property type="molecule type" value="Genomic_DNA"/>
</dbReference>
<accession>A0A6B3NQF2</accession>
<reference evidence="1" key="1">
    <citation type="submission" date="2019-11" db="EMBL/GenBank/DDBJ databases">
        <title>Genomic insights into an expanded diversity of filamentous marine cyanobacteria reveals the extraordinary biosynthetic potential of Moorea and Okeania.</title>
        <authorList>
            <person name="Ferreira Leao T."/>
            <person name="Wang M."/>
            <person name="Moss N."/>
            <person name="Da Silva R."/>
            <person name="Sanders J."/>
            <person name="Nurk S."/>
            <person name="Gurevich A."/>
            <person name="Humphrey G."/>
            <person name="Reher R."/>
            <person name="Zhu Q."/>
            <person name="Belda-Ferre P."/>
            <person name="Glukhov E."/>
            <person name="Rex R."/>
            <person name="Dorrestein P.C."/>
            <person name="Knight R."/>
            <person name="Pevzner P."/>
            <person name="Gerwick W.H."/>
            <person name="Gerwick L."/>
        </authorList>
    </citation>
    <scope>NUCLEOTIDE SEQUENCE</scope>
    <source>
        <strain evidence="1">SIO1C4</strain>
    </source>
</reference>